<dbReference type="Proteomes" id="UP000029055">
    <property type="component" value="Unassembled WGS sequence"/>
</dbReference>
<evidence type="ECO:0000313" key="10">
    <source>
        <dbReference type="Proteomes" id="UP000029055"/>
    </source>
</evidence>
<feature type="transmembrane region" description="Helical" evidence="7">
    <location>
        <begin position="19"/>
        <end position="38"/>
    </location>
</feature>
<evidence type="ECO:0000256" key="3">
    <source>
        <dbReference type="ARBA" id="ARBA00022692"/>
    </source>
</evidence>
<dbReference type="PANTHER" id="PTHR30572">
    <property type="entry name" value="MEMBRANE COMPONENT OF TRANSPORTER-RELATED"/>
    <property type="match status" value="1"/>
</dbReference>
<dbReference type="AlphaFoldDB" id="A0A087E5J7"/>
<dbReference type="OrthoDB" id="9812886at2"/>
<evidence type="ECO:0000256" key="6">
    <source>
        <dbReference type="SAM" id="MobiDB-lite"/>
    </source>
</evidence>
<comment type="caution">
    <text evidence="9">The sequence shown here is derived from an EMBL/GenBank/DDBJ whole genome shotgun (WGS) entry which is preliminary data.</text>
</comment>
<dbReference type="InterPro" id="IPR050250">
    <property type="entry name" value="Macrolide_Exporter_MacB"/>
</dbReference>
<feature type="compositionally biased region" description="Low complexity" evidence="6">
    <location>
        <begin position="459"/>
        <end position="473"/>
    </location>
</feature>
<feature type="domain" description="ABC3 transporter permease C-terminal" evidence="8">
    <location>
        <begin position="355"/>
        <end position="431"/>
    </location>
</feature>
<feature type="transmembrane region" description="Helical" evidence="7">
    <location>
        <begin position="513"/>
        <end position="535"/>
    </location>
</feature>
<feature type="transmembrane region" description="Helical" evidence="7">
    <location>
        <begin position="399"/>
        <end position="421"/>
    </location>
</feature>
<reference evidence="9 10" key="1">
    <citation type="submission" date="2014-03" db="EMBL/GenBank/DDBJ databases">
        <title>Genomics of Bifidobacteria.</title>
        <authorList>
            <person name="Ventura M."/>
            <person name="Milani C."/>
            <person name="Lugli G.A."/>
        </authorList>
    </citation>
    <scope>NUCLEOTIDE SEQUENCE [LARGE SCALE GENOMIC DNA]</scope>
    <source>
        <strain evidence="9 10">LMG 11597</strain>
    </source>
</reference>
<proteinExistence type="predicted"/>
<evidence type="ECO:0000256" key="7">
    <source>
        <dbReference type="SAM" id="Phobius"/>
    </source>
</evidence>
<evidence type="ECO:0000259" key="8">
    <source>
        <dbReference type="Pfam" id="PF02687"/>
    </source>
</evidence>
<organism evidence="9 10">
    <name type="scientific">Bifidobacterium subtile</name>
    <dbReference type="NCBI Taxonomy" id="77635"/>
    <lineage>
        <taxon>Bacteria</taxon>
        <taxon>Bacillati</taxon>
        <taxon>Actinomycetota</taxon>
        <taxon>Actinomycetes</taxon>
        <taxon>Bifidobacteriales</taxon>
        <taxon>Bifidobacteriaceae</taxon>
        <taxon>Bifidobacterium</taxon>
    </lineage>
</organism>
<keyword evidence="10" id="KW-1185">Reference proteome</keyword>
<dbReference type="GO" id="GO:0022857">
    <property type="term" value="F:transmembrane transporter activity"/>
    <property type="evidence" value="ECO:0007669"/>
    <property type="project" value="TreeGrafter"/>
</dbReference>
<evidence type="ECO:0000256" key="1">
    <source>
        <dbReference type="ARBA" id="ARBA00004651"/>
    </source>
</evidence>
<dbReference type="InterPro" id="IPR003838">
    <property type="entry name" value="ABC3_permease_C"/>
</dbReference>
<keyword evidence="4 7" id="KW-1133">Transmembrane helix</keyword>
<evidence type="ECO:0000313" key="9">
    <source>
        <dbReference type="EMBL" id="KFJ03048.1"/>
    </source>
</evidence>
<dbReference type="GO" id="GO:0005886">
    <property type="term" value="C:plasma membrane"/>
    <property type="evidence" value="ECO:0007669"/>
    <property type="project" value="UniProtKB-SubCell"/>
</dbReference>
<keyword evidence="2" id="KW-1003">Cell membrane</keyword>
<evidence type="ECO:0000256" key="5">
    <source>
        <dbReference type="ARBA" id="ARBA00023136"/>
    </source>
</evidence>
<feature type="compositionally biased region" description="Low complexity" evidence="6">
    <location>
        <begin position="130"/>
        <end position="160"/>
    </location>
</feature>
<name>A0A087E5J7_9BIFI</name>
<sequence>MFVITNAWKNVIRNKGRNLLVLVIVALIAAAATIGLSIRQSAQNARTTGLADTTVTAQISLDRNTLLAAAQKQGANGGQPDFQALRKSLAGKQLSLADYQKYAKASSAVKATYYSQSAGLSATTGFQPVSSSDTSAGTDSSASGQSDSQGSSGSSQDSQGYGAREAMGGRGMQSGDFKLTGFSSDTAVDHATNGKFTMSSGKVFGYDKVSAGQIIISKALAQFNGIAVGDTITVANATDSTKTYKLTVAGIYTNTSAAGGTSGGMGNAADPDNAIYTSMATLDSLSLSSASTGESPEMQLNFTYVVSDKAGYAAFAKDVKAAGLSSDYTVSSPDVEEYEASLVPLDNLAKFALTLLLIVLGVGGAVLVALNVFNIRERKYEVGVLTAIGVRKAKVAAQFVFELLIVTMAGLALGAAAGAAASVPVSNHLLASQVAAQQSQQATQLAQFGRGMQGGGMPSGSQGQTGSQPGGASNAQGPSTTGRYERRASAFGKATDYVSSINSTVNVSVVGELVLIGLALTVISSLAAVVVIMRYEPLQILADRS</sequence>
<gene>
    <name evidence="9" type="ORF">BISU_0976</name>
</gene>
<dbReference type="STRING" id="77635.BISU_0976"/>
<comment type="subcellular location">
    <subcellularLocation>
        <location evidence="1">Cell membrane</location>
        <topology evidence="1">Multi-pass membrane protein</topology>
    </subcellularLocation>
</comment>
<evidence type="ECO:0000256" key="4">
    <source>
        <dbReference type="ARBA" id="ARBA00022989"/>
    </source>
</evidence>
<dbReference type="Pfam" id="PF02687">
    <property type="entry name" value="FtsX"/>
    <property type="match status" value="1"/>
</dbReference>
<dbReference type="RefSeq" id="WP_033502473.1">
    <property type="nucleotide sequence ID" value="NZ_CP062939.1"/>
</dbReference>
<evidence type="ECO:0000256" key="2">
    <source>
        <dbReference type="ARBA" id="ARBA00022475"/>
    </source>
</evidence>
<dbReference type="PANTHER" id="PTHR30572:SF9">
    <property type="entry name" value="ABC TRANSPORTER PERMEASE PROTEIN"/>
    <property type="match status" value="1"/>
</dbReference>
<protein>
    <submittedName>
        <fullName evidence="9">ABC transporter permease</fullName>
    </submittedName>
</protein>
<dbReference type="EMBL" id="JGZR01000007">
    <property type="protein sequence ID" value="KFJ03048.1"/>
    <property type="molecule type" value="Genomic_DNA"/>
</dbReference>
<dbReference type="eggNOG" id="COG0577">
    <property type="taxonomic scope" value="Bacteria"/>
</dbReference>
<keyword evidence="5 7" id="KW-0472">Membrane</keyword>
<feature type="transmembrane region" description="Helical" evidence="7">
    <location>
        <begin position="351"/>
        <end position="373"/>
    </location>
</feature>
<keyword evidence="3 7" id="KW-0812">Transmembrane</keyword>
<accession>A0A087E5J7</accession>
<feature type="region of interest" description="Disordered" evidence="6">
    <location>
        <begin position="452"/>
        <end position="484"/>
    </location>
</feature>
<feature type="region of interest" description="Disordered" evidence="6">
    <location>
        <begin position="126"/>
        <end position="167"/>
    </location>
</feature>